<keyword evidence="2" id="KW-1185">Reference proteome</keyword>
<reference evidence="1 2" key="1">
    <citation type="submission" date="2020-07" db="EMBL/GenBank/DDBJ databases">
        <title>Sequencing the genomes of 1000 actinobacteria strains.</title>
        <authorList>
            <person name="Klenk H.-P."/>
        </authorList>
    </citation>
    <scope>NUCLEOTIDE SEQUENCE [LARGE SCALE GENOMIC DNA]</scope>
    <source>
        <strain evidence="1 2">DSM 26474</strain>
    </source>
</reference>
<evidence type="ECO:0000313" key="1">
    <source>
        <dbReference type="EMBL" id="NYD69464.1"/>
    </source>
</evidence>
<sequence length="113" mass="11678">MGDSVLTGSAIAEALLDLARALAQAQTAETVEIPTRLDDGAVGRSTLLLGPASQIVSDTEESPYEEIVDDALVQRLHTQIGELAAGGRVVVAAPIPAGDDQTVALDLDGLYPR</sequence>
<organism evidence="1 2">
    <name type="scientific">Herbiconiux flava</name>
    <dbReference type="NCBI Taxonomy" id="881268"/>
    <lineage>
        <taxon>Bacteria</taxon>
        <taxon>Bacillati</taxon>
        <taxon>Actinomycetota</taxon>
        <taxon>Actinomycetes</taxon>
        <taxon>Micrococcales</taxon>
        <taxon>Microbacteriaceae</taxon>
        <taxon>Herbiconiux</taxon>
    </lineage>
</organism>
<dbReference type="EMBL" id="JACCBM010000001">
    <property type="protein sequence ID" value="NYD69464.1"/>
    <property type="molecule type" value="Genomic_DNA"/>
</dbReference>
<dbReference type="RefSeq" id="WP_179546790.1">
    <property type="nucleotide sequence ID" value="NZ_BSEW01000001.1"/>
</dbReference>
<accession>A0A852SI94</accession>
<name>A0A852SI94_9MICO</name>
<dbReference type="AlphaFoldDB" id="A0A852SI94"/>
<dbReference type="Proteomes" id="UP000549913">
    <property type="component" value="Unassembled WGS sequence"/>
</dbReference>
<gene>
    <name evidence="1" type="ORF">BJ984_000622</name>
</gene>
<protein>
    <submittedName>
        <fullName evidence="1">Uncharacterized protein</fullName>
    </submittedName>
</protein>
<comment type="caution">
    <text evidence="1">The sequence shown here is derived from an EMBL/GenBank/DDBJ whole genome shotgun (WGS) entry which is preliminary data.</text>
</comment>
<evidence type="ECO:0000313" key="2">
    <source>
        <dbReference type="Proteomes" id="UP000549913"/>
    </source>
</evidence>
<proteinExistence type="predicted"/>